<dbReference type="InterPro" id="IPR051927">
    <property type="entry name" value="Zn_Chap_cDPG_Synth"/>
</dbReference>
<dbReference type="SMART" id="SM00833">
    <property type="entry name" value="CobW_C"/>
    <property type="match status" value="1"/>
</dbReference>
<evidence type="ECO:0000313" key="2">
    <source>
        <dbReference type="EMBL" id="SMX79305.1"/>
    </source>
</evidence>
<dbReference type="EMBL" id="FXYY01000007">
    <property type="protein sequence ID" value="SMX79305.1"/>
    <property type="molecule type" value="Genomic_DNA"/>
</dbReference>
<organism evidence="2 3">
    <name type="scientific">Brevibacterium linens ATCC 9172</name>
    <dbReference type="NCBI Taxonomy" id="1255617"/>
    <lineage>
        <taxon>Bacteria</taxon>
        <taxon>Bacillati</taxon>
        <taxon>Actinomycetota</taxon>
        <taxon>Actinomycetes</taxon>
        <taxon>Micrococcales</taxon>
        <taxon>Brevibacteriaceae</taxon>
        <taxon>Brevibacterium</taxon>
    </lineage>
</organism>
<gene>
    <name evidence="2" type="ORF">BLIN9172_01486</name>
</gene>
<dbReference type="RefSeq" id="WP_101554491.1">
    <property type="nucleotide sequence ID" value="NZ_FXYY01000007.1"/>
</dbReference>
<dbReference type="InterPro" id="IPR011629">
    <property type="entry name" value="CobW-like_C"/>
</dbReference>
<dbReference type="AlphaFoldDB" id="A0A2H1IVU5"/>
<dbReference type="Pfam" id="PF07683">
    <property type="entry name" value="CobW_C"/>
    <property type="match status" value="1"/>
</dbReference>
<dbReference type="PANTHER" id="PTHR43603">
    <property type="entry name" value="COBW DOMAIN-CONTAINING PROTEIN DDB_G0274527"/>
    <property type="match status" value="1"/>
</dbReference>
<dbReference type="Proteomes" id="UP000234641">
    <property type="component" value="Unassembled WGS sequence"/>
</dbReference>
<dbReference type="PANTHER" id="PTHR43603:SF1">
    <property type="entry name" value="ZINC-REGULATED GTPASE METALLOPROTEIN ACTIVATOR 1"/>
    <property type="match status" value="1"/>
</dbReference>
<reference evidence="2 3" key="1">
    <citation type="submission" date="2017-03" db="EMBL/GenBank/DDBJ databases">
        <authorList>
            <person name="Afonso C.L."/>
            <person name="Miller P.J."/>
            <person name="Scott M.A."/>
            <person name="Spackman E."/>
            <person name="Goraichik I."/>
            <person name="Dimitrov K.M."/>
            <person name="Suarez D.L."/>
            <person name="Swayne D.E."/>
        </authorList>
    </citation>
    <scope>NUCLEOTIDE SEQUENCE [LARGE SCALE GENOMIC DNA]</scope>
    <source>
        <strain evidence="2 3">ATCC 9172</strain>
    </source>
</reference>
<evidence type="ECO:0000259" key="1">
    <source>
        <dbReference type="SMART" id="SM00833"/>
    </source>
</evidence>
<protein>
    <submittedName>
        <fullName evidence="2">Cobalamin synthesis protein cobW C-terminal domain-containing protein</fullName>
    </submittedName>
</protein>
<dbReference type="SUPFAM" id="SSF90002">
    <property type="entry name" value="Hypothetical protein YjiA, C-terminal domain"/>
    <property type="match status" value="1"/>
</dbReference>
<accession>A0A2H1IVU5</accession>
<feature type="domain" description="CobW C-terminal" evidence="1">
    <location>
        <begin position="6"/>
        <end position="108"/>
    </location>
</feature>
<name>A0A2H1IVU5_BRELN</name>
<evidence type="ECO:0000313" key="3">
    <source>
        <dbReference type="Proteomes" id="UP000234641"/>
    </source>
</evidence>
<sequence>MQSGGVRVCRFEQPRPFHPRRLQAVLEAALGRDCWGRIVRSAGFAKLASRPYVTAHWDQAGTLLTLAPLTADPLPGDGAELLALGQDLAFIGIDLDEAGLCAALESAVLTDAELLDGPMAWLQYVDEFPAWDSARRG</sequence>
<proteinExistence type="predicted"/>